<evidence type="ECO:0008006" key="4">
    <source>
        <dbReference type="Google" id="ProtNLM"/>
    </source>
</evidence>
<dbReference type="AlphaFoldDB" id="A0A167K603"/>
<evidence type="ECO:0000256" key="1">
    <source>
        <dbReference type="SAM" id="MobiDB-lite"/>
    </source>
</evidence>
<name>A0A167K603_CALVF</name>
<dbReference type="Gene3D" id="1.20.120.900">
    <property type="entry name" value="Pex19, mPTS binding domain"/>
    <property type="match status" value="1"/>
</dbReference>
<proteinExistence type="predicted"/>
<keyword evidence="3" id="KW-1185">Reference proteome</keyword>
<dbReference type="STRING" id="1330018.A0A167K603"/>
<dbReference type="GO" id="GO:0005778">
    <property type="term" value="C:peroxisomal membrane"/>
    <property type="evidence" value="ECO:0007669"/>
    <property type="project" value="TreeGrafter"/>
</dbReference>
<dbReference type="PANTHER" id="PTHR12774:SF2">
    <property type="entry name" value="PEROXISOMAL BIOGENESIS FACTOR 19"/>
    <property type="match status" value="1"/>
</dbReference>
<accession>A0A167K603</accession>
<gene>
    <name evidence="2" type="ORF">CALVIDRAFT_539050</name>
</gene>
<dbReference type="GO" id="GO:0033328">
    <property type="term" value="F:peroxisome membrane targeting sequence binding"/>
    <property type="evidence" value="ECO:0007669"/>
    <property type="project" value="TreeGrafter"/>
</dbReference>
<feature type="compositionally biased region" description="Pro residues" evidence="1">
    <location>
        <begin position="1"/>
        <end position="11"/>
    </location>
</feature>
<dbReference type="PANTHER" id="PTHR12774">
    <property type="entry name" value="PEROXISOMAL BIOGENESIS FACTOR 19"/>
    <property type="match status" value="1"/>
</dbReference>
<dbReference type="EMBL" id="KV417295">
    <property type="protein sequence ID" value="KZO94295.1"/>
    <property type="molecule type" value="Genomic_DNA"/>
</dbReference>
<sequence length="241" mass="24453">MPLPVAGPARPPASQSPAPVVAKAAPEKPVQSPPTSATVVTASLPASTPSNPTTTTAAATTASTSSPHPVAGPPPPPTYQSALNATLSRLQSSSASASLPSPGAGDPFADLLAGAGAGAGGEEGMQGVLEGLMRSLLSREVLEEPLNELAERYPKYLTEHPDLSLKEKETYTAQLAAVRNMLAIFTAKGYEDGDPEWSVRVVEGMNKLQELGTPPKEVMGELPDLAALGGGLPGTDGCVVA</sequence>
<dbReference type="GO" id="GO:0045046">
    <property type="term" value="P:protein import into peroxisome membrane"/>
    <property type="evidence" value="ECO:0007669"/>
    <property type="project" value="TreeGrafter"/>
</dbReference>
<protein>
    <recommendedName>
        <fullName evidence="4">Pex19-domain-containing protein</fullName>
    </recommendedName>
</protein>
<evidence type="ECO:0000313" key="2">
    <source>
        <dbReference type="EMBL" id="KZO94295.1"/>
    </source>
</evidence>
<dbReference type="OrthoDB" id="21292at2759"/>
<dbReference type="Proteomes" id="UP000076738">
    <property type="component" value="Unassembled WGS sequence"/>
</dbReference>
<evidence type="ECO:0000313" key="3">
    <source>
        <dbReference type="Proteomes" id="UP000076738"/>
    </source>
</evidence>
<feature type="region of interest" description="Disordered" evidence="1">
    <location>
        <begin position="1"/>
        <end position="81"/>
    </location>
</feature>
<dbReference type="InterPro" id="IPR038322">
    <property type="entry name" value="Pex19_C_sf"/>
</dbReference>
<feature type="compositionally biased region" description="Low complexity" evidence="1">
    <location>
        <begin position="12"/>
        <end position="29"/>
    </location>
</feature>
<dbReference type="InterPro" id="IPR006708">
    <property type="entry name" value="Pex19"/>
</dbReference>
<reference evidence="2 3" key="1">
    <citation type="journal article" date="2016" name="Mol. Biol. Evol.">
        <title>Comparative Genomics of Early-Diverging Mushroom-Forming Fungi Provides Insights into the Origins of Lignocellulose Decay Capabilities.</title>
        <authorList>
            <person name="Nagy L.G."/>
            <person name="Riley R."/>
            <person name="Tritt A."/>
            <person name="Adam C."/>
            <person name="Daum C."/>
            <person name="Floudas D."/>
            <person name="Sun H."/>
            <person name="Yadav J.S."/>
            <person name="Pangilinan J."/>
            <person name="Larsson K.H."/>
            <person name="Matsuura K."/>
            <person name="Barry K."/>
            <person name="Labutti K."/>
            <person name="Kuo R."/>
            <person name="Ohm R.A."/>
            <person name="Bhattacharya S.S."/>
            <person name="Shirouzu T."/>
            <person name="Yoshinaga Y."/>
            <person name="Martin F.M."/>
            <person name="Grigoriev I.V."/>
            <person name="Hibbett D.S."/>
        </authorList>
    </citation>
    <scope>NUCLEOTIDE SEQUENCE [LARGE SCALE GENOMIC DNA]</scope>
    <source>
        <strain evidence="2 3">TUFC12733</strain>
    </source>
</reference>
<dbReference type="Pfam" id="PF04614">
    <property type="entry name" value="Pex19"/>
    <property type="match status" value="1"/>
</dbReference>
<organism evidence="2 3">
    <name type="scientific">Calocera viscosa (strain TUFC12733)</name>
    <dbReference type="NCBI Taxonomy" id="1330018"/>
    <lineage>
        <taxon>Eukaryota</taxon>
        <taxon>Fungi</taxon>
        <taxon>Dikarya</taxon>
        <taxon>Basidiomycota</taxon>
        <taxon>Agaricomycotina</taxon>
        <taxon>Dacrymycetes</taxon>
        <taxon>Dacrymycetales</taxon>
        <taxon>Dacrymycetaceae</taxon>
        <taxon>Calocera</taxon>
    </lineage>
</organism>
<feature type="compositionally biased region" description="Low complexity" evidence="1">
    <location>
        <begin position="41"/>
        <end position="69"/>
    </location>
</feature>